<keyword evidence="4" id="KW-1185">Reference proteome</keyword>
<feature type="compositionally biased region" description="Polar residues" evidence="2">
    <location>
        <begin position="46"/>
        <end position="64"/>
    </location>
</feature>
<accession>A0A6A4W263</accession>
<feature type="coiled-coil region" evidence="1">
    <location>
        <begin position="262"/>
        <end position="296"/>
    </location>
</feature>
<name>A0A6A4W263_AMPAM</name>
<evidence type="ECO:0000256" key="1">
    <source>
        <dbReference type="SAM" id="Coils"/>
    </source>
</evidence>
<protein>
    <submittedName>
        <fullName evidence="3">Uncharacterized protein</fullName>
    </submittedName>
</protein>
<dbReference type="EMBL" id="VIIS01001173">
    <property type="protein sequence ID" value="KAF0301346.1"/>
    <property type="molecule type" value="Genomic_DNA"/>
</dbReference>
<evidence type="ECO:0000256" key="2">
    <source>
        <dbReference type="SAM" id="MobiDB-lite"/>
    </source>
</evidence>
<feature type="compositionally biased region" description="Low complexity" evidence="2">
    <location>
        <begin position="109"/>
        <end position="119"/>
    </location>
</feature>
<organism evidence="3 4">
    <name type="scientific">Amphibalanus amphitrite</name>
    <name type="common">Striped barnacle</name>
    <name type="synonym">Balanus amphitrite</name>
    <dbReference type="NCBI Taxonomy" id="1232801"/>
    <lineage>
        <taxon>Eukaryota</taxon>
        <taxon>Metazoa</taxon>
        <taxon>Ecdysozoa</taxon>
        <taxon>Arthropoda</taxon>
        <taxon>Crustacea</taxon>
        <taxon>Multicrustacea</taxon>
        <taxon>Cirripedia</taxon>
        <taxon>Thoracica</taxon>
        <taxon>Thoracicalcarea</taxon>
        <taxon>Balanomorpha</taxon>
        <taxon>Balanoidea</taxon>
        <taxon>Balanidae</taxon>
        <taxon>Amphibalaninae</taxon>
        <taxon>Amphibalanus</taxon>
    </lineage>
</organism>
<feature type="compositionally biased region" description="Low complexity" evidence="2">
    <location>
        <begin position="76"/>
        <end position="86"/>
    </location>
</feature>
<feature type="compositionally biased region" description="Polar residues" evidence="2">
    <location>
        <begin position="1"/>
        <end position="10"/>
    </location>
</feature>
<reference evidence="3 4" key="1">
    <citation type="submission" date="2019-07" db="EMBL/GenBank/DDBJ databases">
        <title>Draft genome assembly of a fouling barnacle, Amphibalanus amphitrite (Darwin, 1854): The first reference genome for Thecostraca.</title>
        <authorList>
            <person name="Kim W."/>
        </authorList>
    </citation>
    <scope>NUCLEOTIDE SEQUENCE [LARGE SCALE GENOMIC DNA]</scope>
    <source>
        <strain evidence="3">SNU_AA5</strain>
        <tissue evidence="3">Soma without cirri and trophi</tissue>
    </source>
</reference>
<dbReference type="Proteomes" id="UP000440578">
    <property type="component" value="Unassembled WGS sequence"/>
</dbReference>
<dbReference type="AlphaFoldDB" id="A0A6A4W263"/>
<comment type="caution">
    <text evidence="3">The sequence shown here is derived from an EMBL/GenBank/DDBJ whole genome shotgun (WGS) entry which is preliminary data.</text>
</comment>
<gene>
    <name evidence="3" type="ORF">FJT64_026350</name>
</gene>
<feature type="region of interest" description="Disordered" evidence="2">
    <location>
        <begin position="1"/>
        <end position="27"/>
    </location>
</feature>
<feature type="region of interest" description="Disordered" evidence="2">
    <location>
        <begin position="45"/>
        <end position="138"/>
    </location>
</feature>
<sequence length="483" mass="51973">MANPGGSSSDELPCNLPSWCRPKGVKTTLSKTGCPVLDELAERIHQSGSCSGHQSPRQQKQLQRGSGSGSGSLPRAALANAAARVASSGGQPAAVASSGRSQPPPPAPLSRSRSFPAAADGRLPQAGSSSSADVDLDQVGDGCSAEAVRQAADGVTADDPDFKETVPYLTTVSDGLKQECLARAGKNGEQPDEPDGQAGGDSDCIDIEYTRTEEIGTKVYERKLTAQLTKALERDARAQECRKYHTGPPCPGKVCRCKRQAERQRYRRIEQLECELELAKRREQQLMEQKHLAETKYRQAVLRGMSVMKDGGLGDTPTPSECAPTKTTTICRRRVDSSDSTLPPARIRRSQSETRRGSPRAGGVGGGGAARGCRRRTRSRAPPACRATQTRHLSCVAPLPPQAWQRNAECVTSKTQRRPRVKVCAERQGPRRAVLVEARSRAAAASAADALDGISDSSITVTNYNEPSRKMEVTEKWRHLSRN</sequence>
<feature type="region of interest" description="Disordered" evidence="2">
    <location>
        <begin position="334"/>
        <end position="384"/>
    </location>
</feature>
<feature type="compositionally biased region" description="Gly residues" evidence="2">
    <location>
        <begin position="360"/>
        <end position="370"/>
    </location>
</feature>
<dbReference type="OrthoDB" id="6393336at2759"/>
<evidence type="ECO:0000313" key="4">
    <source>
        <dbReference type="Proteomes" id="UP000440578"/>
    </source>
</evidence>
<proteinExistence type="predicted"/>
<evidence type="ECO:0000313" key="3">
    <source>
        <dbReference type="EMBL" id="KAF0301346.1"/>
    </source>
</evidence>
<keyword evidence="1" id="KW-0175">Coiled coil</keyword>